<evidence type="ECO:0000313" key="1">
    <source>
        <dbReference type="EMBL" id="MCR6546303.1"/>
    </source>
</evidence>
<dbReference type="Pfam" id="PF09963">
    <property type="entry name" value="DUF2197"/>
    <property type="match status" value="1"/>
</dbReference>
<keyword evidence="2" id="KW-1185">Reference proteome</keyword>
<evidence type="ECO:0000313" key="2">
    <source>
        <dbReference type="Proteomes" id="UP001524944"/>
    </source>
</evidence>
<proteinExistence type="predicted"/>
<accession>A0ABT1Y5Z4</accession>
<sequence length="55" mass="6388">MQVKCSLCGKVEDITKIHKDYSKLAKNQETPYFCQRCSMRVKHQAKCAQDMPKPI</sequence>
<reference evidence="1 2" key="1">
    <citation type="submission" date="2022-08" db="EMBL/GenBank/DDBJ databases">
        <title>Proteogenomics of the novel Dehalobacterium formicoaceticum strain EZ94 highlights a key role of methyltransferases during anaerobic dichloromethane degradation.</title>
        <authorList>
            <person name="Wasmund K."/>
        </authorList>
    </citation>
    <scope>NUCLEOTIDE SEQUENCE [LARGE SCALE GENOMIC DNA]</scope>
    <source>
        <strain evidence="1 2">EZ94</strain>
    </source>
</reference>
<name>A0ABT1Y5Z4_9FIRM</name>
<dbReference type="EMBL" id="JANPWE010000006">
    <property type="protein sequence ID" value="MCR6546303.1"/>
    <property type="molecule type" value="Genomic_DNA"/>
</dbReference>
<dbReference type="Proteomes" id="UP001524944">
    <property type="component" value="Unassembled WGS sequence"/>
</dbReference>
<comment type="caution">
    <text evidence="1">The sequence shown here is derived from an EMBL/GenBank/DDBJ whole genome shotgun (WGS) entry which is preliminary data.</text>
</comment>
<organism evidence="1 2">
    <name type="scientific">Dehalobacterium formicoaceticum</name>
    <dbReference type="NCBI Taxonomy" id="51515"/>
    <lineage>
        <taxon>Bacteria</taxon>
        <taxon>Bacillati</taxon>
        <taxon>Bacillota</taxon>
        <taxon>Clostridia</taxon>
        <taxon>Eubacteriales</taxon>
        <taxon>Peptococcaceae</taxon>
        <taxon>Dehalobacterium</taxon>
    </lineage>
</organism>
<dbReference type="RefSeq" id="WP_089611779.1">
    <property type="nucleotide sequence ID" value="NZ_CP022121.1"/>
</dbReference>
<gene>
    <name evidence="1" type="ORF">NVS47_12400</name>
</gene>
<dbReference type="InterPro" id="IPR019241">
    <property type="entry name" value="DUF2197"/>
</dbReference>
<protein>
    <submittedName>
        <fullName evidence="1">YlaI family protein</fullName>
    </submittedName>
</protein>